<feature type="region of interest" description="Disordered" evidence="4">
    <location>
        <begin position="105"/>
        <end position="241"/>
    </location>
</feature>
<dbReference type="eggNOG" id="KOG2985">
    <property type="taxonomic scope" value="Eukaryota"/>
</dbReference>
<dbReference type="InParanoid" id="G0PIW4"/>
<dbReference type="OMA" id="KHHKKRQ"/>
<feature type="compositionally biased region" description="Basic residues" evidence="4">
    <location>
        <begin position="204"/>
        <end position="219"/>
    </location>
</feature>
<evidence type="ECO:0000256" key="3">
    <source>
        <dbReference type="ARBA" id="ARBA00022833"/>
    </source>
</evidence>
<dbReference type="Proteomes" id="UP000008068">
    <property type="component" value="Unassembled WGS sequence"/>
</dbReference>
<dbReference type="FunCoup" id="G0PIW4">
    <property type="interactions" value="1711"/>
</dbReference>
<dbReference type="AlphaFoldDB" id="G0PIW4"/>
<keyword evidence="2" id="KW-0863">Zinc-finger</keyword>
<feature type="compositionally biased region" description="Polar residues" evidence="4">
    <location>
        <begin position="17"/>
        <end position="32"/>
    </location>
</feature>
<accession>G0PIW4</accession>
<evidence type="ECO:0000256" key="2">
    <source>
        <dbReference type="ARBA" id="ARBA00022771"/>
    </source>
</evidence>
<dbReference type="PANTHER" id="PTHR31437:SF1">
    <property type="entry name" value="PROTEIN SREK1IP1"/>
    <property type="match status" value="1"/>
</dbReference>
<evidence type="ECO:0000256" key="4">
    <source>
        <dbReference type="SAM" id="MobiDB-lite"/>
    </source>
</evidence>
<dbReference type="OrthoDB" id="5984709at2759"/>
<evidence type="ECO:0000256" key="1">
    <source>
        <dbReference type="ARBA" id="ARBA00022723"/>
    </source>
</evidence>
<reference evidence="6" key="1">
    <citation type="submission" date="2011-07" db="EMBL/GenBank/DDBJ databases">
        <authorList>
            <consortium name="Caenorhabditis brenneri Sequencing and Analysis Consortium"/>
            <person name="Wilson R.K."/>
        </authorList>
    </citation>
    <scope>NUCLEOTIDE SEQUENCE [LARGE SCALE GENOMIC DNA]</scope>
    <source>
        <strain evidence="6">PB2801</strain>
    </source>
</reference>
<dbReference type="PANTHER" id="PTHR31437">
    <property type="entry name" value="SREK1IP1 FAMILY MEMBER"/>
    <property type="match status" value="1"/>
</dbReference>
<dbReference type="HOGENOM" id="CLU_1273277_0_0_1"/>
<keyword evidence="1" id="KW-0479">Metal-binding</keyword>
<evidence type="ECO:0008006" key="7">
    <source>
        <dbReference type="Google" id="ProtNLM"/>
    </source>
</evidence>
<evidence type="ECO:0000313" key="5">
    <source>
        <dbReference type="EMBL" id="EGT58449.1"/>
    </source>
</evidence>
<feature type="region of interest" description="Disordered" evidence="4">
    <location>
        <begin position="1"/>
        <end position="46"/>
    </location>
</feature>
<keyword evidence="6" id="KW-1185">Reference proteome</keyword>
<dbReference type="GO" id="GO:0008270">
    <property type="term" value="F:zinc ion binding"/>
    <property type="evidence" value="ECO:0007669"/>
    <property type="project" value="UniProtKB-KW"/>
</dbReference>
<feature type="compositionally biased region" description="Basic residues" evidence="4">
    <location>
        <begin position="127"/>
        <end position="162"/>
    </location>
</feature>
<name>G0PIW4_CAEBE</name>
<protein>
    <recommendedName>
        <fullName evidence="7">CCHC-type domain-containing protein</fullName>
    </recommendedName>
</protein>
<organism evidence="6">
    <name type="scientific">Caenorhabditis brenneri</name>
    <name type="common">Nematode worm</name>
    <dbReference type="NCBI Taxonomy" id="135651"/>
    <lineage>
        <taxon>Eukaryota</taxon>
        <taxon>Metazoa</taxon>
        <taxon>Ecdysozoa</taxon>
        <taxon>Nematoda</taxon>
        <taxon>Chromadorea</taxon>
        <taxon>Rhabditida</taxon>
        <taxon>Rhabditina</taxon>
        <taxon>Rhabditomorpha</taxon>
        <taxon>Rhabditoidea</taxon>
        <taxon>Rhabditidae</taxon>
        <taxon>Peloderinae</taxon>
        <taxon>Caenorhabditis</taxon>
    </lineage>
</organism>
<dbReference type="EMBL" id="GL380612">
    <property type="protein sequence ID" value="EGT58449.1"/>
    <property type="molecule type" value="Genomic_DNA"/>
</dbReference>
<gene>
    <name evidence="5" type="ORF">CAEBREN_18138</name>
</gene>
<proteinExistence type="predicted"/>
<sequence length="241" mass="27680">MANANLTPMPFVRKFGSASTTTSSDRNSSPTSKDGRSSQKQSLASLAQTAFPSRYDPNAFVDISGAAISAPTVTGACKRCGYPGHLYFQCRNHIEVRPNMSTKAYDVSSTSSESSDDETPLALDRKKEKKLRKKERKERKKAKKLEKKEKRRKERKEKKKRRHEDSDEASDSDDERKEKARKEKKRRRHNDSDDESDDSDDSRKKKAKKSKKERRKRNHSSSSSSSEDSHNDSKRRRRSDY</sequence>
<evidence type="ECO:0000313" key="6">
    <source>
        <dbReference type="Proteomes" id="UP000008068"/>
    </source>
</evidence>
<keyword evidence="3" id="KW-0862">Zinc</keyword>
<dbReference type="STRING" id="135651.G0PIW4"/>